<sequence length="81" mass="9104">MNKNSQLTRIIDLLNEHGYEINDREIDETNAFEAVELVLAQLVDTQAELDALAKSKTVIIPALNRKPGNGKSEPLHLQEHE</sequence>
<evidence type="ECO:0000313" key="1">
    <source>
        <dbReference type="EMBL" id="QOV05658.1"/>
    </source>
</evidence>
<reference evidence="1" key="1">
    <citation type="submission" date="2020-09" db="EMBL/GenBank/DDBJ databases">
        <authorList>
            <person name="Eze J.U."/>
            <person name="Rahube T.O."/>
        </authorList>
    </citation>
    <scope>NUCLEOTIDE SEQUENCE</scope>
</reference>
<protein>
    <submittedName>
        <fullName evidence="1">Uncharacterized protein</fullName>
    </submittedName>
</protein>
<dbReference type="AlphaFoldDB" id="A0A7M2QM94"/>
<name>A0A7M2QM94_9ZZZZ</name>
<accession>A0A7M2QM94</accession>
<proteinExistence type="predicted"/>
<organism evidence="1">
    <name type="scientific">feces metagenome</name>
    <dbReference type="NCBI Taxonomy" id="1861841"/>
    <lineage>
        <taxon>unclassified sequences</taxon>
        <taxon>metagenomes</taxon>
        <taxon>organismal metagenomes</taxon>
    </lineage>
</organism>
<dbReference type="EMBL" id="MT993629">
    <property type="protein sequence ID" value="QOV05658.1"/>
    <property type="molecule type" value="Genomic_DNA"/>
</dbReference>